<dbReference type="GeneID" id="28896569"/>
<sequence length="111" mass="11689">MADKTVTTSIVVAVIAVIIAVAYFSGAADPLIKRLMKFYFKGKAKAEEKALETMGENKASYFVKGNIKDAKITDDKNVNELQGGIAEGVGGGVNNPLGKNLGEGLDKVVRG</sequence>
<reference evidence="2 3" key="1">
    <citation type="journal article" date="2016" name="Fungal Biol.">
        <title>The genome of Xylona heveae provides a window into fungal endophytism.</title>
        <authorList>
            <person name="Gazis R."/>
            <person name="Kuo A."/>
            <person name="Riley R."/>
            <person name="LaButti K."/>
            <person name="Lipzen A."/>
            <person name="Lin J."/>
            <person name="Amirebrahimi M."/>
            <person name="Hesse C.N."/>
            <person name="Spatafora J.W."/>
            <person name="Henrissat B."/>
            <person name="Hainaut M."/>
            <person name="Grigoriev I.V."/>
            <person name="Hibbett D.S."/>
        </authorList>
    </citation>
    <scope>NUCLEOTIDE SEQUENCE [LARGE SCALE GENOMIC DNA]</scope>
    <source>
        <strain evidence="2 3">TC161</strain>
    </source>
</reference>
<dbReference type="AlphaFoldDB" id="A0A165JBN5"/>
<dbReference type="EMBL" id="KV407454">
    <property type="protein sequence ID" value="KZF26018.1"/>
    <property type="molecule type" value="Genomic_DNA"/>
</dbReference>
<evidence type="ECO:0000256" key="1">
    <source>
        <dbReference type="SAM" id="Phobius"/>
    </source>
</evidence>
<keyword evidence="3" id="KW-1185">Reference proteome</keyword>
<dbReference type="Proteomes" id="UP000076632">
    <property type="component" value="Unassembled WGS sequence"/>
</dbReference>
<gene>
    <name evidence="2" type="ORF">L228DRAFT_242408</name>
</gene>
<keyword evidence="1" id="KW-0472">Membrane</keyword>
<evidence type="ECO:0000313" key="3">
    <source>
        <dbReference type="Proteomes" id="UP000076632"/>
    </source>
</evidence>
<proteinExistence type="predicted"/>
<dbReference type="InParanoid" id="A0A165JBN5"/>
<feature type="transmembrane region" description="Helical" evidence="1">
    <location>
        <begin position="6"/>
        <end position="28"/>
    </location>
</feature>
<accession>A0A165JBN5</accession>
<dbReference type="RefSeq" id="XP_018191573.1">
    <property type="nucleotide sequence ID" value="XM_018331432.1"/>
</dbReference>
<dbReference type="OrthoDB" id="3001700at2759"/>
<protein>
    <submittedName>
        <fullName evidence="2">Uncharacterized protein</fullName>
    </submittedName>
</protein>
<name>A0A165JBN5_XYLHT</name>
<keyword evidence="1" id="KW-0812">Transmembrane</keyword>
<keyword evidence="1" id="KW-1133">Transmembrane helix</keyword>
<organism evidence="2 3">
    <name type="scientific">Xylona heveae (strain CBS 132557 / TC161)</name>
    <dbReference type="NCBI Taxonomy" id="1328760"/>
    <lineage>
        <taxon>Eukaryota</taxon>
        <taxon>Fungi</taxon>
        <taxon>Dikarya</taxon>
        <taxon>Ascomycota</taxon>
        <taxon>Pezizomycotina</taxon>
        <taxon>Xylonomycetes</taxon>
        <taxon>Xylonales</taxon>
        <taxon>Xylonaceae</taxon>
        <taxon>Xylona</taxon>
    </lineage>
</organism>
<evidence type="ECO:0000313" key="2">
    <source>
        <dbReference type="EMBL" id="KZF26018.1"/>
    </source>
</evidence>